<sequence length="82" mass="9348">MLTVIKKWPDKDIITSLARRKGAVALSEPNKKQKTTTGSSRKSSFVVKSVCANRKFTIKLYIRRKYISTGLAHGHRRYDPGR</sequence>
<comment type="caution">
    <text evidence="1">The sequence shown here is derived from an EMBL/GenBank/DDBJ whole genome shotgun (WGS) entry which is preliminary data.</text>
</comment>
<reference evidence="1 2" key="1">
    <citation type="journal article" date="2012" name="J. Bacteriol.">
        <title>Draft Genome Sequences for Two Metal-Reducing Pelosinus fermentans Strains Isolated from a Cr(VI)-Contaminated Site and for Type Strain R7.</title>
        <authorList>
            <person name="Brown S.D."/>
            <person name="Podar M."/>
            <person name="Klingeman D.M."/>
            <person name="Johnson C.M."/>
            <person name="Yang Z.K."/>
            <person name="Utturkar S.M."/>
            <person name="Land M.L."/>
            <person name="Mosher J.J."/>
            <person name="Hurt R.A.Jr."/>
            <person name="Phelps T.J."/>
            <person name="Palumbo A.V."/>
            <person name="Arkin A.P."/>
            <person name="Hazen T.C."/>
            <person name="Elias D.A."/>
        </authorList>
    </citation>
    <scope>NUCLEOTIDE SEQUENCE [LARGE SCALE GENOMIC DNA]</scope>
    <source>
        <strain evidence="1 2">B4</strain>
    </source>
</reference>
<name>I8RHA7_9FIRM</name>
<organism evidence="1 2">
    <name type="scientific">Pelosinus fermentans B4</name>
    <dbReference type="NCBI Taxonomy" id="1149862"/>
    <lineage>
        <taxon>Bacteria</taxon>
        <taxon>Bacillati</taxon>
        <taxon>Bacillota</taxon>
        <taxon>Negativicutes</taxon>
        <taxon>Selenomonadales</taxon>
        <taxon>Sporomusaceae</taxon>
        <taxon>Pelosinus</taxon>
    </lineage>
</organism>
<keyword evidence="2" id="KW-1185">Reference proteome</keyword>
<gene>
    <name evidence="1" type="ORF">FB4_4611</name>
</gene>
<dbReference type="AlphaFoldDB" id="I8RHA7"/>
<proteinExistence type="predicted"/>
<dbReference type="EMBL" id="AKVJ01000031">
    <property type="protein sequence ID" value="EIW17255.1"/>
    <property type="molecule type" value="Genomic_DNA"/>
</dbReference>
<accession>I8RHA7</accession>
<evidence type="ECO:0000313" key="1">
    <source>
        <dbReference type="EMBL" id="EIW17255.1"/>
    </source>
</evidence>
<protein>
    <submittedName>
        <fullName evidence="1">Uncharacterized protein</fullName>
    </submittedName>
</protein>
<dbReference type="Proteomes" id="UP000004324">
    <property type="component" value="Unassembled WGS sequence"/>
</dbReference>
<evidence type="ECO:0000313" key="2">
    <source>
        <dbReference type="Proteomes" id="UP000004324"/>
    </source>
</evidence>